<gene>
    <name evidence="2" type="ordered locus">PSPPH_1348</name>
</gene>
<organism evidence="2 3">
    <name type="scientific">Pseudomonas savastanoi pv. phaseolicola (strain 1448A / Race 6)</name>
    <name type="common">Pseudomonas syringae pv. phaseolicola (strain 1448A / Race 6)</name>
    <dbReference type="NCBI Taxonomy" id="264730"/>
    <lineage>
        <taxon>Bacteria</taxon>
        <taxon>Pseudomonadati</taxon>
        <taxon>Pseudomonadota</taxon>
        <taxon>Gammaproteobacteria</taxon>
        <taxon>Pseudomonadales</taxon>
        <taxon>Pseudomonadaceae</taxon>
        <taxon>Pseudomonas</taxon>
    </lineage>
</organism>
<accession>Q48LW6</accession>
<evidence type="ECO:0000313" key="2">
    <source>
        <dbReference type="EMBL" id="AAZ34276.1"/>
    </source>
</evidence>
<feature type="transmembrane region" description="Helical" evidence="1">
    <location>
        <begin position="117"/>
        <end position="135"/>
    </location>
</feature>
<keyword evidence="1" id="KW-0812">Transmembrane</keyword>
<feature type="transmembrane region" description="Helical" evidence="1">
    <location>
        <begin position="147"/>
        <end position="166"/>
    </location>
</feature>
<feature type="transmembrane region" description="Helical" evidence="1">
    <location>
        <begin position="90"/>
        <end position="111"/>
    </location>
</feature>
<keyword evidence="1" id="KW-0472">Membrane</keyword>
<reference evidence="2 3" key="1">
    <citation type="journal article" date="2005" name="J. Bacteriol.">
        <title>Whole-genome sequence analysis of Pseudomonas syringae pv. phaseolicola 1448A reveals divergence among pathovars in genes involved in virulence and transposition.</title>
        <authorList>
            <person name="Joardar V."/>
            <person name="Lindeberg M."/>
            <person name="Jackson R.W."/>
            <person name="Selengut J."/>
            <person name="Dodson R."/>
            <person name="Brinkac L.M."/>
            <person name="Daugherty S.C."/>
            <person name="Deboy R."/>
            <person name="Durkin A.S."/>
            <person name="Giglio M.G."/>
            <person name="Madupu R."/>
            <person name="Nelson W.C."/>
            <person name="Rosovitz M.J."/>
            <person name="Sullivan S."/>
            <person name="Crabtree J."/>
            <person name="Creasy T."/>
            <person name="Davidsen T."/>
            <person name="Haft D.H."/>
            <person name="Zafar N."/>
            <person name="Zhou L."/>
            <person name="Halpin R."/>
            <person name="Holley T."/>
            <person name="Khouri H."/>
            <person name="Feldblyum T."/>
            <person name="White O."/>
            <person name="Fraser C.M."/>
            <person name="Chatterjee A.K."/>
            <person name="Cartinhour S."/>
            <person name="Schneider D.J."/>
            <person name="Mansfield J."/>
            <person name="Collmer A."/>
            <person name="Buell C.R."/>
        </authorList>
    </citation>
    <scope>NUCLEOTIDE SEQUENCE [LARGE SCALE GENOMIC DNA]</scope>
    <source>
        <strain evidence="3">1448A / Race 6</strain>
    </source>
</reference>
<evidence type="ECO:0000256" key="1">
    <source>
        <dbReference type="SAM" id="Phobius"/>
    </source>
</evidence>
<evidence type="ECO:0000313" key="3">
    <source>
        <dbReference type="Proteomes" id="UP000000551"/>
    </source>
</evidence>
<feature type="transmembrane region" description="Helical" evidence="1">
    <location>
        <begin position="172"/>
        <end position="194"/>
    </location>
</feature>
<dbReference type="Proteomes" id="UP000000551">
    <property type="component" value="Chromosome"/>
</dbReference>
<feature type="transmembrane region" description="Helical" evidence="1">
    <location>
        <begin position="49"/>
        <end position="69"/>
    </location>
</feature>
<keyword evidence="1" id="KW-1133">Transmembrane helix</keyword>
<sequence length="203" mass="22516">MWERTCSRRGRCSRCIIFVRNSAFAYAWARSLPAFAIIAARLHRPKPSMLFLIAYIGSVVLINFAFSSAPHLDIIWSAWGGLVFVLRDMVQIRFGHGAIIAMLVALVLSYVTSDPTIALASATAFAVSECIDWLVFSITRRPLRDRLWISSALSIPLDTFIFFGMIDALTAPVVLTALASKFAGVTLVWMIMAWRARNNACPG</sequence>
<proteinExistence type="predicted"/>
<dbReference type="EMBL" id="CP000058">
    <property type="protein sequence ID" value="AAZ34276.1"/>
    <property type="molecule type" value="Genomic_DNA"/>
</dbReference>
<dbReference type="KEGG" id="psp:PSPPH_1348"/>
<dbReference type="AlphaFoldDB" id="Q48LW6"/>
<protein>
    <submittedName>
        <fullName evidence="2">Membrane protein, putative</fullName>
    </submittedName>
</protein>
<dbReference type="HOGENOM" id="CLU_116709_0_0_6"/>
<feature type="transmembrane region" description="Helical" evidence="1">
    <location>
        <begin position="12"/>
        <end position="29"/>
    </location>
</feature>
<dbReference type="eggNOG" id="COG1738">
    <property type="taxonomic scope" value="Bacteria"/>
</dbReference>
<name>Q48LW6_PSE14</name>